<dbReference type="Pfam" id="PF13845">
    <property type="entry name" value="Septum_form"/>
    <property type="match status" value="1"/>
</dbReference>
<protein>
    <recommendedName>
        <fullName evidence="7">DUF4190 domain-containing protein</fullName>
    </recommendedName>
</protein>
<keyword evidence="2" id="KW-1133">Transmembrane helix</keyword>
<feature type="compositionally biased region" description="Pro residues" evidence="1">
    <location>
        <begin position="1"/>
        <end position="37"/>
    </location>
</feature>
<feature type="compositionally biased region" description="Gly residues" evidence="1">
    <location>
        <begin position="437"/>
        <end position="452"/>
    </location>
</feature>
<evidence type="ECO:0000313" key="5">
    <source>
        <dbReference type="EMBL" id="MDQ0583230.1"/>
    </source>
</evidence>
<proteinExistence type="predicted"/>
<feature type="region of interest" description="Disordered" evidence="1">
    <location>
        <begin position="1"/>
        <end position="74"/>
    </location>
</feature>
<name>A0ABU0NVR8_STRRH</name>
<gene>
    <name evidence="5" type="ORF">QF030_005408</name>
</gene>
<feature type="compositionally biased region" description="Low complexity" evidence="1">
    <location>
        <begin position="38"/>
        <end position="47"/>
    </location>
</feature>
<accession>A0ABU0NVR8</accession>
<feature type="transmembrane region" description="Helical" evidence="2">
    <location>
        <begin position="145"/>
        <end position="165"/>
    </location>
</feature>
<dbReference type="Pfam" id="PF13828">
    <property type="entry name" value="DUF4190"/>
    <property type="match status" value="1"/>
</dbReference>
<evidence type="ECO:0000313" key="6">
    <source>
        <dbReference type="Proteomes" id="UP001230654"/>
    </source>
</evidence>
<organism evidence="5 6">
    <name type="scientific">Streptomyces rishiriensis</name>
    <dbReference type="NCBI Taxonomy" id="68264"/>
    <lineage>
        <taxon>Bacteria</taxon>
        <taxon>Bacillati</taxon>
        <taxon>Actinomycetota</taxon>
        <taxon>Actinomycetes</taxon>
        <taxon>Kitasatosporales</taxon>
        <taxon>Streptomycetaceae</taxon>
        <taxon>Streptomyces</taxon>
    </lineage>
</organism>
<dbReference type="Proteomes" id="UP001230654">
    <property type="component" value="Unassembled WGS sequence"/>
</dbReference>
<keyword evidence="6" id="KW-1185">Reference proteome</keyword>
<dbReference type="InterPro" id="IPR026004">
    <property type="entry name" value="Septum_form"/>
</dbReference>
<dbReference type="RefSeq" id="WP_307165209.1">
    <property type="nucleotide sequence ID" value="NZ_JAUSWV010000002.1"/>
</dbReference>
<keyword evidence="2" id="KW-0472">Membrane</keyword>
<evidence type="ECO:0000259" key="4">
    <source>
        <dbReference type="Pfam" id="PF13845"/>
    </source>
</evidence>
<keyword evidence="2" id="KW-0812">Transmembrane</keyword>
<evidence type="ECO:0008006" key="7">
    <source>
        <dbReference type="Google" id="ProtNLM"/>
    </source>
</evidence>
<sequence>MSIPPPPGPHLPEDPYQPPQPQSPYPQDPFAPPPPQDPHAQGPYGPQGAAGPGPAGAYPQAPYPQPAYPQAPYPQAPYPQPPYGAVPYPVWGQGYSPYGRPSPVNGVAIASLVLSLLCFLPGVGLLLGIIALVQIRKRGERGKAMAVVGTVLSSIGLAVWVVALATGGASDFWEGFKEGTTANSSFALAKGDCFDVPGETFDEDVYDVDEVACAGEHDAEVFATVPLSGDSFPGDDHVTDVADDKCYTLQDAYAMDPWAITDEVDIYYLTPTADSWDWGDREITCVFANVDEKGTLTGSLRADASTLDADQFAFLKAMAAVDDALFEEPEEYAEEDLAGNRAWAADTGEATGNQADQLGSHLWDAPAREAPLAALVKDMRNASKEWAAAAKASDADAFYEHYDTAYAYVDGATTVTARKALGLATTPPTYDEDSESGSGGTGGGDSDGGLDV</sequence>
<evidence type="ECO:0000259" key="3">
    <source>
        <dbReference type="Pfam" id="PF13828"/>
    </source>
</evidence>
<feature type="compositionally biased region" description="Pro residues" evidence="1">
    <location>
        <begin position="61"/>
        <end position="74"/>
    </location>
</feature>
<reference evidence="5 6" key="1">
    <citation type="submission" date="2023-07" db="EMBL/GenBank/DDBJ databases">
        <title>Comparative genomics of wheat-associated soil bacteria to identify genetic determinants of phenazine resistance.</title>
        <authorList>
            <person name="Mouncey N."/>
        </authorList>
    </citation>
    <scope>NUCLEOTIDE SEQUENCE [LARGE SCALE GENOMIC DNA]</scope>
    <source>
        <strain evidence="5 6">B2I6</strain>
    </source>
</reference>
<dbReference type="InterPro" id="IPR025241">
    <property type="entry name" value="DUF4190"/>
</dbReference>
<feature type="transmembrane region" description="Helical" evidence="2">
    <location>
        <begin position="107"/>
        <end position="133"/>
    </location>
</feature>
<dbReference type="EMBL" id="JAUSWV010000002">
    <property type="protein sequence ID" value="MDQ0583230.1"/>
    <property type="molecule type" value="Genomic_DNA"/>
</dbReference>
<feature type="domain" description="Septum formation-related" evidence="4">
    <location>
        <begin position="188"/>
        <end position="285"/>
    </location>
</feature>
<feature type="region of interest" description="Disordered" evidence="1">
    <location>
        <begin position="424"/>
        <end position="452"/>
    </location>
</feature>
<feature type="domain" description="DUF4190" evidence="3">
    <location>
        <begin position="108"/>
        <end position="163"/>
    </location>
</feature>
<evidence type="ECO:0000256" key="1">
    <source>
        <dbReference type="SAM" id="MobiDB-lite"/>
    </source>
</evidence>
<evidence type="ECO:0000256" key="2">
    <source>
        <dbReference type="SAM" id="Phobius"/>
    </source>
</evidence>
<comment type="caution">
    <text evidence="5">The sequence shown here is derived from an EMBL/GenBank/DDBJ whole genome shotgun (WGS) entry which is preliminary data.</text>
</comment>